<sequence>MRAQKANAGRPVIVFQRISILLRDGTFNTGNMEMLLCANLSSSSWVNPWIPDESSTRAFSETSSWRRFRR</sequence>
<organism evidence="1 2">
    <name type="scientific">Peronosclerospora sorghi</name>
    <dbReference type="NCBI Taxonomy" id="230839"/>
    <lineage>
        <taxon>Eukaryota</taxon>
        <taxon>Sar</taxon>
        <taxon>Stramenopiles</taxon>
        <taxon>Oomycota</taxon>
        <taxon>Peronosporomycetes</taxon>
        <taxon>Peronosporales</taxon>
        <taxon>Peronosporaceae</taxon>
        <taxon>Peronosclerospora</taxon>
    </lineage>
</organism>
<reference evidence="1 2" key="1">
    <citation type="journal article" date="2022" name="bioRxiv">
        <title>The genome of the oomycete Peronosclerospora sorghi, a cosmopolitan pathogen of maize and sorghum, is inflated with dispersed pseudogenes.</title>
        <authorList>
            <person name="Fletcher K."/>
            <person name="Martin F."/>
            <person name="Isakeit T."/>
            <person name="Cavanaugh K."/>
            <person name="Magill C."/>
            <person name="Michelmore R."/>
        </authorList>
    </citation>
    <scope>NUCLEOTIDE SEQUENCE [LARGE SCALE GENOMIC DNA]</scope>
    <source>
        <strain evidence="1">P6</strain>
    </source>
</reference>
<name>A0ACC0WZ06_9STRA</name>
<accession>A0ACC0WZ06</accession>
<gene>
    <name evidence="1" type="ORF">PsorP6_000122</name>
</gene>
<dbReference type="EMBL" id="CM047580">
    <property type="protein sequence ID" value="KAI9923103.1"/>
    <property type="molecule type" value="Genomic_DNA"/>
</dbReference>
<proteinExistence type="predicted"/>
<keyword evidence="2" id="KW-1185">Reference proteome</keyword>
<protein>
    <submittedName>
        <fullName evidence="1">Uncharacterized protein</fullName>
    </submittedName>
</protein>
<evidence type="ECO:0000313" key="1">
    <source>
        <dbReference type="EMBL" id="KAI9923103.1"/>
    </source>
</evidence>
<evidence type="ECO:0000313" key="2">
    <source>
        <dbReference type="Proteomes" id="UP001163321"/>
    </source>
</evidence>
<dbReference type="Proteomes" id="UP001163321">
    <property type="component" value="Chromosome 1"/>
</dbReference>
<comment type="caution">
    <text evidence="1">The sequence shown here is derived from an EMBL/GenBank/DDBJ whole genome shotgun (WGS) entry which is preliminary data.</text>
</comment>